<dbReference type="RefSeq" id="WP_230477444.1">
    <property type="nucleotide sequence ID" value="NZ_CP072842.1"/>
</dbReference>
<reference evidence="7" key="2">
    <citation type="submission" date="2021-04" db="EMBL/GenBank/DDBJ databases">
        <title>Taxonomy of Flavobacteriaceae bacterium ZY171143.</title>
        <authorList>
            <person name="Li F."/>
        </authorList>
    </citation>
    <scope>NUCLEOTIDE SEQUENCE [LARGE SCALE GENOMIC DNA]</scope>
    <source>
        <strain evidence="7">ZY171143</strain>
    </source>
</reference>
<dbReference type="GO" id="GO:0008761">
    <property type="term" value="F:UDP-N-acetylglucosamine 2-epimerase activity"/>
    <property type="evidence" value="ECO:0007669"/>
    <property type="project" value="UniProtKB-EC"/>
</dbReference>
<dbReference type="Gene3D" id="3.40.50.2000">
    <property type="entry name" value="Glycogen Phosphorylase B"/>
    <property type="match status" value="2"/>
</dbReference>
<dbReference type="SUPFAM" id="SSF53756">
    <property type="entry name" value="UDP-Glycosyltransferase/glycogen phosphorylase"/>
    <property type="match status" value="1"/>
</dbReference>
<sequence length="371" mass="41882">MKKILVVFGTRPEAIKVAPLIQKLKKDTAFDVKICNTGQHKEMLDQVLDFFDLVCDYRLNIMTENQTLYSITEKIINKMKDVLEDYNPDYVFVHGDTSTTMAASLASFYHGSKICHIEAGLRTSDLRNPFPEEANRRITSVLTNIHFSPTESSKNNLLRENINPDTIIVTGNTVIDALFFGIEKVQSDESLVFDLKSKLLKDKEIVLITCHRRENHGEGILNVCKAIKELALKNTDYQFVFPVHLNPKILKIVHQELEGISNVILIEPLNYPNFIWLMNEAKIIVTDSGGVQEEAPSLGKPVIVVRDETERPEAVEAGTVKLVGSNTDLIIKEVQHLIDDKESYLKMSNAHNPYGDGKAVERIISFMKTIS</sequence>
<keyword evidence="1 4" id="KW-0413">Isomerase</keyword>
<proteinExistence type="inferred from homology"/>
<evidence type="ECO:0000313" key="6">
    <source>
        <dbReference type="EMBL" id="QTV06683.1"/>
    </source>
</evidence>
<organism evidence="6 7">
    <name type="scientific">Faecalibacter bovis</name>
    <dbReference type="NCBI Taxonomy" id="2898187"/>
    <lineage>
        <taxon>Bacteria</taxon>
        <taxon>Pseudomonadati</taxon>
        <taxon>Bacteroidota</taxon>
        <taxon>Flavobacteriia</taxon>
        <taxon>Flavobacteriales</taxon>
        <taxon>Weeksellaceae</taxon>
        <taxon>Faecalibacter</taxon>
    </lineage>
</organism>
<dbReference type="Proteomes" id="UP000672011">
    <property type="component" value="Chromosome"/>
</dbReference>
<feature type="domain" description="UDP-N-acetylglucosamine 2-epimerase" evidence="5">
    <location>
        <begin position="22"/>
        <end position="367"/>
    </location>
</feature>
<dbReference type="NCBIfam" id="TIGR00236">
    <property type="entry name" value="wecB"/>
    <property type="match status" value="1"/>
</dbReference>
<evidence type="ECO:0000256" key="2">
    <source>
        <dbReference type="ARBA" id="ARBA00038209"/>
    </source>
</evidence>
<keyword evidence="7" id="KW-1185">Reference proteome</keyword>
<evidence type="ECO:0000256" key="4">
    <source>
        <dbReference type="RuleBase" id="RU003513"/>
    </source>
</evidence>
<dbReference type="Pfam" id="PF02350">
    <property type="entry name" value="Epimerase_2"/>
    <property type="match status" value="1"/>
</dbReference>
<dbReference type="EC" id="5.1.3.14" evidence="3"/>
<evidence type="ECO:0000256" key="1">
    <source>
        <dbReference type="ARBA" id="ARBA00023235"/>
    </source>
</evidence>
<comment type="similarity">
    <text evidence="2 4">Belongs to the UDP-N-acetylglucosamine 2-epimerase family.</text>
</comment>
<dbReference type="EMBL" id="CP072842">
    <property type="protein sequence ID" value="QTV06683.1"/>
    <property type="molecule type" value="Genomic_DNA"/>
</dbReference>
<accession>A0ABX7XFP5</accession>
<evidence type="ECO:0000256" key="3">
    <source>
        <dbReference type="ARBA" id="ARBA00038858"/>
    </source>
</evidence>
<evidence type="ECO:0000313" key="7">
    <source>
        <dbReference type="Proteomes" id="UP000672011"/>
    </source>
</evidence>
<dbReference type="PANTHER" id="PTHR43174:SF2">
    <property type="entry name" value="UDP-N-ACETYLGLUCOSAMINE 2-EPIMERASE"/>
    <property type="match status" value="1"/>
</dbReference>
<dbReference type="InterPro" id="IPR003331">
    <property type="entry name" value="UDP_GlcNAc_Epimerase_2_dom"/>
</dbReference>
<protein>
    <recommendedName>
        <fullName evidence="3">UDP-N-acetylglucosamine 2-epimerase (non-hydrolyzing)</fullName>
        <ecNumber evidence="3">5.1.3.14</ecNumber>
    </recommendedName>
</protein>
<name>A0ABX7XFP5_9FLAO</name>
<dbReference type="CDD" id="cd03786">
    <property type="entry name" value="GTB_UDP-GlcNAc_2-Epimerase"/>
    <property type="match status" value="1"/>
</dbReference>
<dbReference type="PANTHER" id="PTHR43174">
    <property type="entry name" value="UDP-N-ACETYLGLUCOSAMINE 2-EPIMERASE"/>
    <property type="match status" value="1"/>
</dbReference>
<gene>
    <name evidence="6" type="primary">wecB</name>
    <name evidence="6" type="ORF">J9309_05035</name>
</gene>
<evidence type="ECO:0000259" key="5">
    <source>
        <dbReference type="Pfam" id="PF02350"/>
    </source>
</evidence>
<reference evidence="6 7" key="1">
    <citation type="journal article" date="2021" name="Int. J. Syst. Evol. Microbiol.">
        <title>Faecalibacter bovis sp. nov., isolated from cow faeces.</title>
        <authorList>
            <person name="Li F."/>
            <person name="Zhao W."/>
            <person name="Hong Q."/>
            <person name="Shao Q."/>
            <person name="Song J."/>
            <person name="Yang S."/>
        </authorList>
    </citation>
    <scope>NUCLEOTIDE SEQUENCE [LARGE SCALE GENOMIC DNA]</scope>
    <source>
        <strain evidence="6 7">ZY171143</strain>
    </source>
</reference>
<dbReference type="InterPro" id="IPR029767">
    <property type="entry name" value="WecB-like"/>
</dbReference>